<dbReference type="Proteomes" id="UP000072578">
    <property type="component" value="Unassembled WGS sequence"/>
</dbReference>
<comment type="caution">
    <text evidence="7">The sequence shown here is derived from an EMBL/GenBank/DDBJ whole genome shotgun (WGS) entry which is preliminary data.</text>
</comment>
<comment type="function">
    <text evidence="1">Acts as a pheromone, induces cells to develop competence for genetic transformation.</text>
</comment>
<evidence type="ECO:0000313" key="7">
    <source>
        <dbReference type="EMBL" id="KXU12312.1"/>
    </source>
</evidence>
<proteinExistence type="inferred from homology"/>
<keyword evidence="4" id="KW-0964">Secreted</keyword>
<accession>A0A139RC30</accession>
<evidence type="ECO:0000256" key="6">
    <source>
        <dbReference type="ARBA" id="ARBA00023287"/>
    </source>
</evidence>
<dbReference type="InterPro" id="IPR010133">
    <property type="entry name" value="Bacteriocin_signal_seq"/>
</dbReference>
<evidence type="ECO:0000256" key="4">
    <source>
        <dbReference type="ARBA" id="ARBA00022525"/>
    </source>
</evidence>
<dbReference type="Pfam" id="PF03047">
    <property type="entry name" value="ComC"/>
    <property type="match status" value="1"/>
</dbReference>
<reference evidence="7 8" key="1">
    <citation type="submission" date="2016-01" db="EMBL/GenBank/DDBJ databases">
        <title>Highly variable Streptococcus oralis are common among viridans streptococci isolated from primates.</title>
        <authorList>
            <person name="Denapaite D."/>
            <person name="Rieger M."/>
            <person name="Koendgen S."/>
            <person name="Brueckner R."/>
            <person name="Ochigava I."/>
            <person name="Kappeler P."/>
            <person name="Maetz-Rensing K."/>
            <person name="Leendertz F."/>
            <person name="Hakenbeck R."/>
        </authorList>
    </citation>
    <scope>NUCLEOTIDE SEQUENCE [LARGE SCALE GENOMIC DNA]</scope>
    <source>
        <strain evidence="7 8">DD18</strain>
    </source>
</reference>
<comment type="subcellular location">
    <subcellularLocation>
        <location evidence="2">Secreted</location>
    </subcellularLocation>
</comment>
<comment type="similarity">
    <text evidence="3">Belongs to the ComC family.</text>
</comment>
<gene>
    <name evidence="7" type="ORF">SINDD18_01690</name>
</gene>
<organism evidence="7 8">
    <name type="scientific">Streptococcus infantis</name>
    <dbReference type="NCBI Taxonomy" id="68892"/>
    <lineage>
        <taxon>Bacteria</taxon>
        <taxon>Bacillati</taxon>
        <taxon>Bacillota</taxon>
        <taxon>Bacilli</taxon>
        <taxon>Lactobacillales</taxon>
        <taxon>Streptococcaceae</taxon>
        <taxon>Streptococcus</taxon>
    </lineage>
</organism>
<keyword evidence="5" id="KW-0588">Pheromone</keyword>
<protein>
    <submittedName>
        <fullName evidence="7">Uncharacterized protein</fullName>
    </submittedName>
</protein>
<dbReference type="NCBIfam" id="TIGR01847">
    <property type="entry name" value="bacteriocin_sig"/>
    <property type="match status" value="1"/>
</dbReference>
<dbReference type="PATRIC" id="fig|68892.8.peg.1847"/>
<dbReference type="AlphaFoldDB" id="A0A139RC30"/>
<dbReference type="GO" id="GO:0005576">
    <property type="term" value="C:extracellular region"/>
    <property type="evidence" value="ECO:0007669"/>
    <property type="project" value="UniProtKB-SubCell"/>
</dbReference>
<name>A0A139RC30_9STRE</name>
<keyword evidence="6" id="KW-0178">Competence</keyword>
<dbReference type="GO" id="GO:0030420">
    <property type="term" value="P:establishment of competence for transformation"/>
    <property type="evidence" value="ECO:0007669"/>
    <property type="project" value="UniProtKB-KW"/>
</dbReference>
<sequence>MKKNTDFAQMKDFQELNEKELQEIRGGDIRSFKFLNKIFPKK</sequence>
<evidence type="ECO:0000256" key="5">
    <source>
        <dbReference type="ARBA" id="ARBA00023044"/>
    </source>
</evidence>
<evidence type="ECO:0000256" key="2">
    <source>
        <dbReference type="ARBA" id="ARBA00004613"/>
    </source>
</evidence>
<dbReference type="RefSeq" id="WP_080980046.1">
    <property type="nucleotide sequence ID" value="NZ_KQ970824.1"/>
</dbReference>
<evidence type="ECO:0000313" key="8">
    <source>
        <dbReference type="Proteomes" id="UP000072578"/>
    </source>
</evidence>
<dbReference type="EMBL" id="LQZF01000160">
    <property type="protein sequence ID" value="KXU12312.1"/>
    <property type="molecule type" value="Genomic_DNA"/>
</dbReference>
<dbReference type="InterPro" id="IPR004288">
    <property type="entry name" value="Competence_ComC"/>
</dbReference>
<dbReference type="GO" id="GO:0005186">
    <property type="term" value="F:pheromone activity"/>
    <property type="evidence" value="ECO:0007669"/>
    <property type="project" value="UniProtKB-KW"/>
</dbReference>
<evidence type="ECO:0000256" key="1">
    <source>
        <dbReference type="ARBA" id="ARBA00002667"/>
    </source>
</evidence>
<evidence type="ECO:0000256" key="3">
    <source>
        <dbReference type="ARBA" id="ARBA00009039"/>
    </source>
</evidence>